<protein>
    <recommendedName>
        <fullName evidence="7">GDP-fucose protein O-fucosyltransferase</fullName>
    </recommendedName>
</protein>
<feature type="transmembrane region" description="Helical" evidence="4">
    <location>
        <begin position="6"/>
        <end position="29"/>
    </location>
</feature>
<dbReference type="InParanoid" id="A0A1Y2DUG2"/>
<dbReference type="InterPro" id="IPR019378">
    <property type="entry name" value="GDP-Fuc_O-FucTrfase"/>
</dbReference>
<organism evidence="5 6">
    <name type="scientific">Pseudomassariella vexata</name>
    <dbReference type="NCBI Taxonomy" id="1141098"/>
    <lineage>
        <taxon>Eukaryota</taxon>
        <taxon>Fungi</taxon>
        <taxon>Dikarya</taxon>
        <taxon>Ascomycota</taxon>
        <taxon>Pezizomycotina</taxon>
        <taxon>Sordariomycetes</taxon>
        <taxon>Xylariomycetidae</taxon>
        <taxon>Amphisphaeriales</taxon>
        <taxon>Pseudomassariaceae</taxon>
        <taxon>Pseudomassariella</taxon>
    </lineage>
</organism>
<sequence>MLGSSRVFSILKIIAVLVLFSWSLSYFGITRAHYERVLRQFKGERAHFVADFLENDFDGPFDGKQIALLCANRTWTEGLIFHCDPPAGGIAVVRNAHLNCIRMAIEAGAELIVPEIVRRNAKDITQVTPDSKGKPRGIASDYFYDHQHFNWSMSTFCPQMRLYWSVDELFDTPMGTPLSISIGNLDMPQVEGSIIEKPGTFAIQFKKYLDSQSNPKTRTWPFKVEVAVTLDAWPTTYDAPAFVRNFGRVLRFRDDTRQLAAAAYFNMKKKKLTSPGFVGIHLRTEEDVWGTEFPPYDEQADYYLNYVVQSKYSVVYLASGATSENITAFTERARDLNVTVVTKKGLLDPEDILYLEHLTWDQQALVDYELILRSNLMAGTCESFFAWSLAMRRAASIGSVGGHTVVPPSSTTRWQDTLSAIMGSDQGKNKNMQLAIWP</sequence>
<evidence type="ECO:0000313" key="6">
    <source>
        <dbReference type="Proteomes" id="UP000193689"/>
    </source>
</evidence>
<reference evidence="5 6" key="1">
    <citation type="submission" date="2016-07" db="EMBL/GenBank/DDBJ databases">
        <title>Pervasive Adenine N6-methylation of Active Genes in Fungi.</title>
        <authorList>
            <consortium name="DOE Joint Genome Institute"/>
            <person name="Mondo S.J."/>
            <person name="Dannebaum R.O."/>
            <person name="Kuo R.C."/>
            <person name="Labutti K."/>
            <person name="Haridas S."/>
            <person name="Kuo A."/>
            <person name="Salamov A."/>
            <person name="Ahrendt S.R."/>
            <person name="Lipzen A."/>
            <person name="Sullivan W."/>
            <person name="Andreopoulos W.B."/>
            <person name="Clum A."/>
            <person name="Lindquist E."/>
            <person name="Daum C."/>
            <person name="Ramamoorthy G.K."/>
            <person name="Gryganskyi A."/>
            <person name="Culley D."/>
            <person name="Magnuson J.K."/>
            <person name="James T.Y."/>
            <person name="O'Malley M.A."/>
            <person name="Stajich J.E."/>
            <person name="Spatafora J.W."/>
            <person name="Visel A."/>
            <person name="Grigoriev I.V."/>
        </authorList>
    </citation>
    <scope>NUCLEOTIDE SEQUENCE [LARGE SCALE GENOMIC DNA]</scope>
    <source>
        <strain evidence="5 6">CBS 129021</strain>
    </source>
</reference>
<proteinExistence type="predicted"/>
<accession>A0A1Y2DUG2</accession>
<dbReference type="GeneID" id="63772459"/>
<name>A0A1Y2DUG2_9PEZI</name>
<keyword evidence="6" id="KW-1185">Reference proteome</keyword>
<evidence type="ECO:0008006" key="7">
    <source>
        <dbReference type="Google" id="ProtNLM"/>
    </source>
</evidence>
<keyword evidence="3" id="KW-0119">Carbohydrate metabolism</keyword>
<gene>
    <name evidence="5" type="ORF">BCR38DRAFT_346272</name>
</gene>
<dbReference type="GO" id="GO:0006004">
    <property type="term" value="P:fucose metabolic process"/>
    <property type="evidence" value="ECO:0007669"/>
    <property type="project" value="UniProtKB-KW"/>
</dbReference>
<dbReference type="GO" id="GO:0016740">
    <property type="term" value="F:transferase activity"/>
    <property type="evidence" value="ECO:0007669"/>
    <property type="project" value="UniProtKB-KW"/>
</dbReference>
<dbReference type="STRING" id="1141098.A0A1Y2DUG2"/>
<evidence type="ECO:0000256" key="4">
    <source>
        <dbReference type="SAM" id="Phobius"/>
    </source>
</evidence>
<dbReference type="EMBL" id="MCFJ01000009">
    <property type="protein sequence ID" value="ORY62275.1"/>
    <property type="molecule type" value="Genomic_DNA"/>
</dbReference>
<dbReference type="Proteomes" id="UP000193689">
    <property type="component" value="Unassembled WGS sequence"/>
</dbReference>
<dbReference type="Pfam" id="PF10250">
    <property type="entry name" value="O-FucT"/>
    <property type="match status" value="1"/>
</dbReference>
<dbReference type="Gene3D" id="3.40.50.11350">
    <property type="match status" value="1"/>
</dbReference>
<evidence type="ECO:0000256" key="3">
    <source>
        <dbReference type="ARBA" id="ARBA00023277"/>
    </source>
</evidence>
<dbReference type="AlphaFoldDB" id="A0A1Y2DUG2"/>
<dbReference type="OrthoDB" id="20368at2759"/>
<dbReference type="CDD" id="cd11296">
    <property type="entry name" value="O-FucT_like"/>
    <property type="match status" value="1"/>
</dbReference>
<evidence type="ECO:0000313" key="5">
    <source>
        <dbReference type="EMBL" id="ORY62275.1"/>
    </source>
</evidence>
<evidence type="ECO:0000256" key="1">
    <source>
        <dbReference type="ARBA" id="ARBA00022679"/>
    </source>
</evidence>
<keyword evidence="1" id="KW-0808">Transferase</keyword>
<keyword evidence="4" id="KW-1133">Transmembrane helix</keyword>
<dbReference type="RefSeq" id="XP_040714111.1">
    <property type="nucleotide sequence ID" value="XM_040856247.1"/>
</dbReference>
<evidence type="ECO:0000256" key="2">
    <source>
        <dbReference type="ARBA" id="ARBA00023253"/>
    </source>
</evidence>
<keyword evidence="2" id="KW-0294">Fucose metabolism</keyword>
<keyword evidence="4" id="KW-0472">Membrane</keyword>
<keyword evidence="4" id="KW-0812">Transmembrane</keyword>
<comment type="caution">
    <text evidence="5">The sequence shown here is derived from an EMBL/GenBank/DDBJ whole genome shotgun (WGS) entry which is preliminary data.</text>
</comment>